<keyword evidence="2" id="KW-1185">Reference proteome</keyword>
<organism evidence="1 2">
    <name type="scientific">Hyalomma asiaticum</name>
    <name type="common">Tick</name>
    <dbReference type="NCBI Taxonomy" id="266040"/>
    <lineage>
        <taxon>Eukaryota</taxon>
        <taxon>Metazoa</taxon>
        <taxon>Ecdysozoa</taxon>
        <taxon>Arthropoda</taxon>
        <taxon>Chelicerata</taxon>
        <taxon>Arachnida</taxon>
        <taxon>Acari</taxon>
        <taxon>Parasitiformes</taxon>
        <taxon>Ixodida</taxon>
        <taxon>Ixodoidea</taxon>
        <taxon>Ixodidae</taxon>
        <taxon>Hyalomminae</taxon>
        <taxon>Hyalomma</taxon>
    </lineage>
</organism>
<dbReference type="Proteomes" id="UP000821845">
    <property type="component" value="Chromosome 3"/>
</dbReference>
<name>A0ACB7SN38_HYAAI</name>
<protein>
    <submittedName>
        <fullName evidence="1">Uncharacterized protein</fullName>
    </submittedName>
</protein>
<proteinExistence type="predicted"/>
<gene>
    <name evidence="1" type="ORF">HPB50_013908</name>
</gene>
<evidence type="ECO:0000313" key="2">
    <source>
        <dbReference type="Proteomes" id="UP000821845"/>
    </source>
</evidence>
<comment type="caution">
    <text evidence="1">The sequence shown here is derived from an EMBL/GenBank/DDBJ whole genome shotgun (WGS) entry which is preliminary data.</text>
</comment>
<dbReference type="EMBL" id="CM023483">
    <property type="protein sequence ID" value="KAH6936143.1"/>
    <property type="molecule type" value="Genomic_DNA"/>
</dbReference>
<sequence length="138" mass="15456">MTLKPLSVQLILEDLPRFCEDGKYNVMGDAAYPLREYLLVRHFESTATSLQKNASVQHEAQPSERAHAFGRAFPATLGDLVRGESYALPPVFCTICALTQGTYSLQIMMRLQQRRPESRTQSIWSAKIEIGVEDSPPA</sequence>
<accession>A0ACB7SN38</accession>
<reference evidence="1" key="1">
    <citation type="submission" date="2020-05" db="EMBL/GenBank/DDBJ databases">
        <title>Large-scale comparative analyses of tick genomes elucidate their genetic diversity and vector capacities.</title>
        <authorList>
            <person name="Jia N."/>
            <person name="Wang J."/>
            <person name="Shi W."/>
            <person name="Du L."/>
            <person name="Sun Y."/>
            <person name="Zhan W."/>
            <person name="Jiang J."/>
            <person name="Wang Q."/>
            <person name="Zhang B."/>
            <person name="Ji P."/>
            <person name="Sakyi L.B."/>
            <person name="Cui X."/>
            <person name="Yuan T."/>
            <person name="Jiang B."/>
            <person name="Yang W."/>
            <person name="Lam T.T.-Y."/>
            <person name="Chang Q."/>
            <person name="Ding S."/>
            <person name="Wang X."/>
            <person name="Zhu J."/>
            <person name="Ruan X."/>
            <person name="Zhao L."/>
            <person name="Wei J."/>
            <person name="Que T."/>
            <person name="Du C."/>
            <person name="Cheng J."/>
            <person name="Dai P."/>
            <person name="Han X."/>
            <person name="Huang E."/>
            <person name="Gao Y."/>
            <person name="Liu J."/>
            <person name="Shao H."/>
            <person name="Ye R."/>
            <person name="Li L."/>
            <person name="Wei W."/>
            <person name="Wang X."/>
            <person name="Wang C."/>
            <person name="Yang T."/>
            <person name="Huo Q."/>
            <person name="Li W."/>
            <person name="Guo W."/>
            <person name="Chen H."/>
            <person name="Zhou L."/>
            <person name="Ni X."/>
            <person name="Tian J."/>
            <person name="Zhou Y."/>
            <person name="Sheng Y."/>
            <person name="Liu T."/>
            <person name="Pan Y."/>
            <person name="Xia L."/>
            <person name="Li J."/>
            <person name="Zhao F."/>
            <person name="Cao W."/>
        </authorList>
    </citation>
    <scope>NUCLEOTIDE SEQUENCE</scope>
    <source>
        <strain evidence="1">Hyas-2018</strain>
    </source>
</reference>
<evidence type="ECO:0000313" key="1">
    <source>
        <dbReference type="EMBL" id="KAH6936143.1"/>
    </source>
</evidence>